<proteinExistence type="predicted"/>
<dbReference type="RefSeq" id="XP_060278876.1">
    <property type="nucleotide sequence ID" value="XM_060432901.1"/>
</dbReference>
<keyword evidence="3" id="KW-1185">Reference proteome</keyword>
<feature type="signal peptide" evidence="1">
    <location>
        <begin position="1"/>
        <end position="19"/>
    </location>
</feature>
<evidence type="ECO:0000256" key="1">
    <source>
        <dbReference type="SAM" id="SignalP"/>
    </source>
</evidence>
<evidence type="ECO:0000313" key="3">
    <source>
        <dbReference type="Proteomes" id="UP001244011"/>
    </source>
</evidence>
<dbReference type="PROSITE" id="PS51257">
    <property type="entry name" value="PROKAR_LIPOPROTEIN"/>
    <property type="match status" value="1"/>
</dbReference>
<keyword evidence="1" id="KW-0732">Signal</keyword>
<dbReference type="Proteomes" id="UP001244011">
    <property type="component" value="Unassembled WGS sequence"/>
</dbReference>
<dbReference type="AlphaFoldDB" id="A0AAJ0BSM9"/>
<accession>A0AAJ0BSM9</accession>
<feature type="chain" id="PRO_5042499542" evidence="1">
    <location>
        <begin position="20"/>
        <end position="157"/>
    </location>
</feature>
<reference evidence="2" key="1">
    <citation type="submission" date="2023-06" db="EMBL/GenBank/DDBJ databases">
        <title>Genome-scale phylogeny and comparative genomics of the fungal order Sordariales.</title>
        <authorList>
            <consortium name="Lawrence Berkeley National Laboratory"/>
            <person name="Hensen N."/>
            <person name="Bonometti L."/>
            <person name="Westerberg I."/>
            <person name="Brannstrom I.O."/>
            <person name="Guillou S."/>
            <person name="Cros-Aarteil S."/>
            <person name="Calhoun S."/>
            <person name="Haridas S."/>
            <person name="Kuo A."/>
            <person name="Mondo S."/>
            <person name="Pangilinan J."/>
            <person name="Riley R."/>
            <person name="Labutti K."/>
            <person name="Andreopoulos B."/>
            <person name="Lipzen A."/>
            <person name="Chen C."/>
            <person name="Yanf M."/>
            <person name="Daum C."/>
            <person name="Ng V."/>
            <person name="Clum A."/>
            <person name="Steindorff A."/>
            <person name="Ohm R."/>
            <person name="Martin F."/>
            <person name="Silar P."/>
            <person name="Natvig D."/>
            <person name="Lalanne C."/>
            <person name="Gautier V."/>
            <person name="Ament-Velasquez S.L."/>
            <person name="Kruys A."/>
            <person name="Hutchinson M.I."/>
            <person name="Powell A.J."/>
            <person name="Barry K."/>
            <person name="Miller A.N."/>
            <person name="Grigoriev I.V."/>
            <person name="Debuchy R."/>
            <person name="Gladieux P."/>
            <person name="Thoren M.H."/>
            <person name="Johannesson H."/>
        </authorList>
    </citation>
    <scope>NUCLEOTIDE SEQUENCE</scope>
    <source>
        <strain evidence="2">8032-3</strain>
    </source>
</reference>
<organism evidence="2 3">
    <name type="scientific">Phialemonium atrogriseum</name>
    <dbReference type="NCBI Taxonomy" id="1093897"/>
    <lineage>
        <taxon>Eukaryota</taxon>
        <taxon>Fungi</taxon>
        <taxon>Dikarya</taxon>
        <taxon>Ascomycota</taxon>
        <taxon>Pezizomycotina</taxon>
        <taxon>Sordariomycetes</taxon>
        <taxon>Sordariomycetidae</taxon>
        <taxon>Cephalothecales</taxon>
        <taxon>Cephalothecaceae</taxon>
        <taxon>Phialemonium</taxon>
    </lineage>
</organism>
<evidence type="ECO:0000313" key="2">
    <source>
        <dbReference type="EMBL" id="KAK1762663.1"/>
    </source>
</evidence>
<sequence length="157" mass="17539">MRNFVFLSLLLLGFASSCAAELELAHAWEPIFWHTNCQLEDALCGGDKANWIDQGYASSAGRAAGQRWTLQRAQEALPYVEGIAGLDVTNNPRVQNVAISMSPKTLVKKITSASFDFRNERANRNHAAVCALIESFREVPYKSYQRLPVLVFLHLLN</sequence>
<dbReference type="EMBL" id="MU839035">
    <property type="protein sequence ID" value="KAK1762663.1"/>
    <property type="molecule type" value="Genomic_DNA"/>
</dbReference>
<dbReference type="GeneID" id="85316088"/>
<protein>
    <submittedName>
        <fullName evidence="2">Uncharacterized protein</fullName>
    </submittedName>
</protein>
<comment type="caution">
    <text evidence="2">The sequence shown here is derived from an EMBL/GenBank/DDBJ whole genome shotgun (WGS) entry which is preliminary data.</text>
</comment>
<name>A0AAJ0BSM9_9PEZI</name>
<gene>
    <name evidence="2" type="ORF">QBC33DRAFT_623563</name>
</gene>